<dbReference type="Pfam" id="PF17132">
    <property type="entry name" value="Glyco_hydro_106"/>
    <property type="match status" value="1"/>
</dbReference>
<evidence type="ECO:0000313" key="2">
    <source>
        <dbReference type="EMBL" id="KAH6658772.1"/>
    </source>
</evidence>
<keyword evidence="1" id="KW-0732">Signal</keyword>
<dbReference type="Proteomes" id="UP000770015">
    <property type="component" value="Unassembled WGS sequence"/>
</dbReference>
<feature type="chain" id="PRO_5040253144" description="Secreted protein" evidence="1">
    <location>
        <begin position="22"/>
        <end position="1013"/>
    </location>
</feature>
<feature type="signal peptide" evidence="1">
    <location>
        <begin position="1"/>
        <end position="21"/>
    </location>
</feature>
<comment type="caution">
    <text evidence="2">The sequence shown here is derived from an EMBL/GenBank/DDBJ whole genome shotgun (WGS) entry which is preliminary data.</text>
</comment>
<dbReference type="SUPFAM" id="SSF49785">
    <property type="entry name" value="Galactose-binding domain-like"/>
    <property type="match status" value="1"/>
</dbReference>
<reference evidence="2" key="1">
    <citation type="journal article" date="2021" name="Nat. Commun.">
        <title>Genetic determinants of endophytism in the Arabidopsis root mycobiome.</title>
        <authorList>
            <person name="Mesny F."/>
            <person name="Miyauchi S."/>
            <person name="Thiergart T."/>
            <person name="Pickel B."/>
            <person name="Atanasova L."/>
            <person name="Karlsson M."/>
            <person name="Huettel B."/>
            <person name="Barry K.W."/>
            <person name="Haridas S."/>
            <person name="Chen C."/>
            <person name="Bauer D."/>
            <person name="Andreopoulos W."/>
            <person name="Pangilinan J."/>
            <person name="LaButti K."/>
            <person name="Riley R."/>
            <person name="Lipzen A."/>
            <person name="Clum A."/>
            <person name="Drula E."/>
            <person name="Henrissat B."/>
            <person name="Kohler A."/>
            <person name="Grigoriev I.V."/>
            <person name="Martin F.M."/>
            <person name="Hacquard S."/>
        </authorList>
    </citation>
    <scope>NUCLEOTIDE SEQUENCE</scope>
    <source>
        <strain evidence="2">MPI-SDFR-AT-0117</strain>
    </source>
</reference>
<dbReference type="EMBL" id="JAGSXJ010000062">
    <property type="protein sequence ID" value="KAH6658772.1"/>
    <property type="molecule type" value="Genomic_DNA"/>
</dbReference>
<dbReference type="InterPro" id="IPR008979">
    <property type="entry name" value="Galactose-bd-like_sf"/>
</dbReference>
<protein>
    <recommendedName>
        <fullName evidence="4">Secreted protein</fullName>
    </recommendedName>
</protein>
<evidence type="ECO:0000256" key="1">
    <source>
        <dbReference type="SAM" id="SignalP"/>
    </source>
</evidence>
<evidence type="ECO:0000313" key="3">
    <source>
        <dbReference type="Proteomes" id="UP000770015"/>
    </source>
</evidence>
<keyword evidence="3" id="KW-1185">Reference proteome</keyword>
<accession>A0A9P9A0T8</accession>
<name>A0A9P9A0T8_9PEZI</name>
<evidence type="ECO:0008006" key="4">
    <source>
        <dbReference type="Google" id="ProtNLM"/>
    </source>
</evidence>
<dbReference type="AlphaFoldDB" id="A0A9P9A0T8"/>
<organism evidence="2 3">
    <name type="scientific">Plectosphaerella plurivora</name>
    <dbReference type="NCBI Taxonomy" id="936078"/>
    <lineage>
        <taxon>Eukaryota</taxon>
        <taxon>Fungi</taxon>
        <taxon>Dikarya</taxon>
        <taxon>Ascomycota</taxon>
        <taxon>Pezizomycotina</taxon>
        <taxon>Sordariomycetes</taxon>
        <taxon>Hypocreomycetidae</taxon>
        <taxon>Glomerellales</taxon>
        <taxon>Plectosphaerellaceae</taxon>
        <taxon>Plectosphaerella</taxon>
    </lineage>
</organism>
<dbReference type="PANTHER" id="PTHR36848:SF2">
    <property type="entry name" value="SECRETED PROTEIN"/>
    <property type="match status" value="1"/>
</dbReference>
<dbReference type="InterPro" id="IPR053161">
    <property type="entry name" value="Ulvan_degrading_GH"/>
</dbReference>
<gene>
    <name evidence="2" type="ORF">F5X68DRAFT_145888</name>
</gene>
<dbReference type="PANTHER" id="PTHR36848">
    <property type="entry name" value="DNA-BINDING PROTEIN (PUTATIVE SECRETED PROTEIN)-RELATED"/>
    <property type="match status" value="1"/>
</dbReference>
<dbReference type="OrthoDB" id="2588159at2759"/>
<sequence length="1013" mass="110601">MRTSALIAGLFILGSFELTGARQSDGPGTFLDPGASRRAMFRYWFPDPSVDQATVASDIASAGAVGAGGIEFVPFYEYAGHIGPPPPGVDWSAHGFGTEPFNKHFVNALRAHDNSGMLMDFALGPGMGHGVPTKPDDEGIQWDLVPFSETVSPDGWQEKRVPGWGQGRLVGLIAASVLAVTNESTPLPSNSFLPGPYENYTQYLLDSTTLRDITDLVSPDGFVSLQDQASNKNTQVFAFYETKTLARALIFENNVSRTIFDDGAYVVDHYSAKGAETVITFWEEYILKDDEIAELLRRVGRYGWEDSVEIESHVSWSPSLLAAFESQHGYSLRPYLPLLMWQNNNIGLQMEDPGRMRAVMDTEDAGQGYINDYRATLQLGYRDYISTLSHWLHERLGLGLRAQVSYNLPMEMGANIPFVDIPECESLGFKDSIDAYRQFSGPAALAGKRVVSNEMGAVFLAAYKHDIPRLLHQCDLAFAGGNNLMVLHGQAFGGSYSGTTWPGHSAFNYFVSEMHSPKHPSWTAGMPEAMEYLARTQFVLQEGVGRADVAVYHHVSATDPLMPTLYLPRDLEDAGYSYLYVTPDNLRHETSQVRNGSLGSDTAGFKAMVLMPGGALTSEVTRKLLGFAQDGLTIIMSGDPEVQTSANGSNKKTVFEEIETLKSHENVHLAANGTAAAALASAGVRPFVATNPSNGTWITSRRHDKQNGIDYVFLLGSEQASQGDISVQSSGVPYLMNAWTGVISPVLHYKRSCDGMSLKIPLNLAADESIILAFSQRPLQGVPVPEAHINGMSAGPDSAYTKEDGLVLRVPAGDPVRVELSTGEVLTIGQNDTTGPFVLEAWKLTAEHWEAPSDLYDIDIVAIKHNTTYDLTAPLQSWTDLAPALHNASGLGFYETSFQWDPRQADGAYLALPSVLHAVRVEVNGRPTEAVDPRNPVVDISSYLQDGRNHVLMVVPTLMWNYVRALMPELKMAGTKAFTAKQFTTQIPLPAPISNGIVGDVSIRPYRTVRLAE</sequence>
<proteinExistence type="predicted"/>